<keyword evidence="1" id="KW-0378">Hydrolase</keyword>
<dbReference type="PROSITE" id="PS50853">
    <property type="entry name" value="FN3"/>
    <property type="match status" value="1"/>
</dbReference>
<evidence type="ECO:0000259" key="3">
    <source>
        <dbReference type="PROSITE" id="PS50853"/>
    </source>
</evidence>
<dbReference type="RefSeq" id="WP_111249581.1">
    <property type="nucleotide sequence ID" value="NZ_QKWH01000001.1"/>
</dbReference>
<dbReference type="EMBL" id="QKWH01000001">
    <property type="protein sequence ID" value="PZR55217.1"/>
    <property type="molecule type" value="Genomic_DNA"/>
</dbReference>
<evidence type="ECO:0000256" key="1">
    <source>
        <dbReference type="ARBA" id="ARBA00023295"/>
    </source>
</evidence>
<keyword evidence="1" id="KW-0326">Glycosidase</keyword>
<dbReference type="SUPFAM" id="SSF49265">
    <property type="entry name" value="Fibronectin type III"/>
    <property type="match status" value="1"/>
</dbReference>
<accession>A0A2W5WV97</accession>
<evidence type="ECO:0000256" key="2">
    <source>
        <dbReference type="ARBA" id="ARBA00023326"/>
    </source>
</evidence>
<name>A0A2W5WV97_9MICO</name>
<keyword evidence="2" id="KW-0624">Polysaccharide degradation</keyword>
<dbReference type="InterPro" id="IPR036116">
    <property type="entry name" value="FN3_sf"/>
</dbReference>
<sequence length="428" mass="43850">MTNPLAALVQALPQGPKPGADIRAVELATIVAAGQRTVQVELRGSDPIDLPALADVDWAAMIGQPCWVLRDQQSGALVMALAPRDSVPSPEVGAQPLFGTVTAVGSGSQAGRVTVDVGGGETVTAWTVASYASPAAGDVVVLGWAADGSGVAAIGRRGAAATVAPARPAAPSVSRSGGTVTVTWSKPATVDTTQVRYSTNSGATWTTRAAVTGTSTTLSISAGQTMLIQIQQSNAGGPSGWSDSARVTYPSSAPVERYETVRTIVQPSWVGTYRVSTSRWDDWNAGRYGYPNILYQGQRDGSGLLYGAAGYGTKITQLGAVEITAMRVQLMGVDLGVPYSLGWVSLTSITNPSKSGIPNGAGPTWDALGPGVNGTGWYAVGGVLGSAAVREAFRTGAYRGFALVGSSYAAVRGAGGGMALEITYRRRV</sequence>
<dbReference type="Gene3D" id="2.60.40.10">
    <property type="entry name" value="Immunoglobulins"/>
    <property type="match status" value="1"/>
</dbReference>
<dbReference type="InterPro" id="IPR013783">
    <property type="entry name" value="Ig-like_fold"/>
</dbReference>
<dbReference type="GO" id="GO:0016798">
    <property type="term" value="F:hydrolase activity, acting on glycosyl bonds"/>
    <property type="evidence" value="ECO:0007669"/>
    <property type="project" value="UniProtKB-KW"/>
</dbReference>
<dbReference type="InterPro" id="IPR003961">
    <property type="entry name" value="FN3_dom"/>
</dbReference>
<dbReference type="AlphaFoldDB" id="A0A2W5WV97"/>
<keyword evidence="5" id="KW-1185">Reference proteome</keyword>
<evidence type="ECO:0000313" key="5">
    <source>
        <dbReference type="Proteomes" id="UP000248783"/>
    </source>
</evidence>
<evidence type="ECO:0000313" key="4">
    <source>
        <dbReference type="EMBL" id="PZR55217.1"/>
    </source>
</evidence>
<reference evidence="4 5" key="1">
    <citation type="submission" date="2018-06" db="EMBL/GenBank/DDBJ databases">
        <title>Whole genome sequencing of a novel hydrocarbon degrading bacterial strain, PW21 isolated from oil contaminated produced water sample.</title>
        <authorList>
            <person name="Nagkirti P."/>
            <person name="Shaikh A."/>
            <person name="Gowdaman V."/>
            <person name="Engineer A.E."/>
            <person name="Dagar S."/>
            <person name="Dhakephalkar P.K."/>
        </authorList>
    </citation>
    <scope>NUCLEOTIDE SEQUENCE [LARGE SCALE GENOMIC DNA]</scope>
    <source>
        <strain evidence="4 5">PW21</strain>
    </source>
</reference>
<organism evidence="4 5">
    <name type="scientific">Xylanimonas oleitrophica</name>
    <dbReference type="NCBI Taxonomy" id="2607479"/>
    <lineage>
        <taxon>Bacteria</taxon>
        <taxon>Bacillati</taxon>
        <taxon>Actinomycetota</taxon>
        <taxon>Actinomycetes</taxon>
        <taxon>Micrococcales</taxon>
        <taxon>Promicromonosporaceae</taxon>
        <taxon>Xylanimonas</taxon>
    </lineage>
</organism>
<gene>
    <name evidence="4" type="ORF">DNL40_02280</name>
</gene>
<comment type="caution">
    <text evidence="4">The sequence shown here is derived from an EMBL/GenBank/DDBJ whole genome shotgun (WGS) entry which is preliminary data.</text>
</comment>
<dbReference type="GO" id="GO:0000272">
    <property type="term" value="P:polysaccharide catabolic process"/>
    <property type="evidence" value="ECO:0007669"/>
    <property type="project" value="UniProtKB-KW"/>
</dbReference>
<protein>
    <recommendedName>
        <fullName evidence="3">Fibronectin type-III domain-containing protein</fullName>
    </recommendedName>
</protein>
<dbReference type="Proteomes" id="UP000248783">
    <property type="component" value="Unassembled WGS sequence"/>
</dbReference>
<keyword evidence="2" id="KW-0119">Carbohydrate metabolism</keyword>
<proteinExistence type="predicted"/>
<feature type="domain" description="Fibronectin type-III" evidence="3">
    <location>
        <begin position="164"/>
        <end position="252"/>
    </location>
</feature>